<dbReference type="PANTHER" id="PTHR47331:SF1">
    <property type="entry name" value="GAG-LIKE PROTEIN"/>
    <property type="match status" value="1"/>
</dbReference>
<keyword evidence="2" id="KW-1185">Reference proteome</keyword>
<dbReference type="Pfam" id="PF05380">
    <property type="entry name" value="Peptidase_A17"/>
    <property type="match status" value="1"/>
</dbReference>
<evidence type="ECO:0000313" key="2">
    <source>
        <dbReference type="Proteomes" id="UP001174136"/>
    </source>
</evidence>
<gene>
    <name evidence="1" type="ORF">N1851_026997</name>
</gene>
<dbReference type="Proteomes" id="UP001174136">
    <property type="component" value="Unassembled WGS sequence"/>
</dbReference>
<dbReference type="Gene3D" id="3.30.420.10">
    <property type="entry name" value="Ribonuclease H-like superfamily/Ribonuclease H"/>
    <property type="match status" value="1"/>
</dbReference>
<name>A0AA47MAZ1_MERPO</name>
<evidence type="ECO:0000313" key="1">
    <source>
        <dbReference type="EMBL" id="KAK0136825.1"/>
    </source>
</evidence>
<dbReference type="AlphaFoldDB" id="A0AA47MAZ1"/>
<sequence>MFHQVRVPSNDRDFLRFFWWLDGDINNAMVEYRMTVHLFGATSSPSCASFALKLTAKENKDKYQEEVINTVYNNFYVDDCLRSIETTKNAISLYKDLVSLCALGGFRLTKWISNSKKVVAAIPEEERAKVKHMDIDKEHLPVERALGVQWNVEEDTFNFKLALKSQPVTRRGILSVVSSVYDPLGFLSPVILIAKQVLQDLCRTKCGWDASIPTSHAEQWQKWLNELPELYAFQVKRSLIPEGFGNIKSAQMHHFCDASEIGYGSVSYLRLVDYSDNVHVTFLMGKAPESQWPKDTLTKALPPDDPEVKKDLIVCSTIMPEENPLIKFIGYFSSWTKLQRSVAWILKLKSALKSLSTARRKLNETHCGQAMNAKAIDVLMHKVRANLGRQPLSVEDMAEAEKAVLRFEQKQHFSEEIAALEKGKDNVGRASSIYKLDPRMVGGILRVGRLRRTSMRDEEKYPAILPKNGHVSVLLLRHMHEQNITTMTRKMLKGCITCRRLHAKVTEQKMSDLPKDRVSSDHPPFSHVGVDYFGPILVKRGRGQAKRYGVLFTCLTSRAVHLKVAESLDTDSCINALRRSAGRQEDAGNKFSMLPIFFGEDGRESTCLFFKSDKNGTRK</sequence>
<dbReference type="EMBL" id="JAOPHQ010005125">
    <property type="protein sequence ID" value="KAK0136825.1"/>
    <property type="molecule type" value="Genomic_DNA"/>
</dbReference>
<accession>A0AA47MAZ1</accession>
<dbReference type="InterPro" id="IPR008042">
    <property type="entry name" value="Retrotrans_Pao"/>
</dbReference>
<dbReference type="PANTHER" id="PTHR47331">
    <property type="entry name" value="PHD-TYPE DOMAIN-CONTAINING PROTEIN"/>
    <property type="match status" value="1"/>
</dbReference>
<dbReference type="GO" id="GO:0003676">
    <property type="term" value="F:nucleic acid binding"/>
    <property type="evidence" value="ECO:0007669"/>
    <property type="project" value="InterPro"/>
</dbReference>
<comment type="caution">
    <text evidence="1">The sequence shown here is derived from an EMBL/GenBank/DDBJ whole genome shotgun (WGS) entry which is preliminary data.</text>
</comment>
<reference evidence="1" key="1">
    <citation type="journal article" date="2023" name="Front. Mar. Sci.">
        <title>A new Merluccius polli reference genome to investigate the effects of global change in West African waters.</title>
        <authorList>
            <person name="Mateo J.L."/>
            <person name="Blanco-Fernandez C."/>
            <person name="Garcia-Vazquez E."/>
            <person name="Machado-Schiaffino G."/>
        </authorList>
    </citation>
    <scope>NUCLEOTIDE SEQUENCE</scope>
    <source>
        <strain evidence="1">C29</strain>
        <tissue evidence="1">Fin</tissue>
    </source>
</reference>
<evidence type="ECO:0008006" key="3">
    <source>
        <dbReference type="Google" id="ProtNLM"/>
    </source>
</evidence>
<dbReference type="InterPro" id="IPR036397">
    <property type="entry name" value="RNaseH_sf"/>
</dbReference>
<proteinExistence type="predicted"/>
<organism evidence="1 2">
    <name type="scientific">Merluccius polli</name>
    <name type="common">Benguela hake</name>
    <name type="synonym">Merluccius cadenati</name>
    <dbReference type="NCBI Taxonomy" id="89951"/>
    <lineage>
        <taxon>Eukaryota</taxon>
        <taxon>Metazoa</taxon>
        <taxon>Chordata</taxon>
        <taxon>Craniata</taxon>
        <taxon>Vertebrata</taxon>
        <taxon>Euteleostomi</taxon>
        <taxon>Actinopterygii</taxon>
        <taxon>Neopterygii</taxon>
        <taxon>Teleostei</taxon>
        <taxon>Neoteleostei</taxon>
        <taxon>Acanthomorphata</taxon>
        <taxon>Zeiogadaria</taxon>
        <taxon>Gadariae</taxon>
        <taxon>Gadiformes</taxon>
        <taxon>Gadoidei</taxon>
        <taxon>Merlucciidae</taxon>
        <taxon>Merluccius</taxon>
    </lineage>
</organism>
<protein>
    <recommendedName>
        <fullName evidence="3">Integrase zinc-binding domain-containing protein</fullName>
    </recommendedName>
</protein>